<dbReference type="STRING" id="451379.A0A0N5AFU5"/>
<dbReference type="GO" id="GO:0032436">
    <property type="term" value="P:positive regulation of proteasomal ubiquitin-dependent protein catabolic process"/>
    <property type="evidence" value="ECO:0007669"/>
    <property type="project" value="TreeGrafter"/>
</dbReference>
<dbReference type="GO" id="GO:1990756">
    <property type="term" value="F:ubiquitin-like ligase-substrate adaptor activity"/>
    <property type="evidence" value="ECO:0007669"/>
    <property type="project" value="TreeGrafter"/>
</dbReference>
<dbReference type="Proteomes" id="UP000046393">
    <property type="component" value="Unplaced"/>
</dbReference>
<dbReference type="GO" id="GO:0016567">
    <property type="term" value="P:protein ubiquitination"/>
    <property type="evidence" value="ECO:0007669"/>
    <property type="project" value="TreeGrafter"/>
</dbReference>
<sequence length="520" mass="60891">MYGPVDVTEVKKFSREWCRRKRYPDIHLVKMLCRRELGVRKSGTQFFYGGREFYQCIYPGEKIQNIIINLWVKRFSPNGKYLVCFNCDCHTISVRDYVGYSAVAITSTSSLFEAVFPERFSLDLCLVSHEMAMLNNDCVFFTQDSKFLIVATEAQVPESIQTISQIYRNNESLQPLSSQLLNTICFYCIDLENGTVCDTFTLSVDRIWVARGVHLVERVMAIFSLQQQTVHILRINQNGRFTKLKELGRTLYDDDSIILSKYNHAFGSETFLTGMKQRLLTFLFHKAKRENTVDDFLRDFGYLRDLRIWQMQIVLPDVLLLRFVKQDAFSSSANINSQPAIFVFINWRSAEILAVFDKYTDQFLWIVENFYEQFKNPQVLDNRFPMTMQHCYFDYERHCRLKLQSLAKDGMRLRIQRQILSHLPYCTTFAPINSPYLDLAMFKYDDSLPSSIERMRSQQREQLRFFSRVTSQPLFDIELSGEKLEQLLFHPFEPFAFSFDRTVVGGTGTFHIPSSALKTS</sequence>
<dbReference type="WBParaSite" id="SMUV_0000316501-mRNA-1">
    <property type="protein sequence ID" value="SMUV_0000316501-mRNA-1"/>
    <property type="gene ID" value="SMUV_0000316501"/>
</dbReference>
<dbReference type="Pfam" id="PF09737">
    <property type="entry name" value="Det1"/>
    <property type="match status" value="1"/>
</dbReference>
<organism evidence="1 2">
    <name type="scientific">Syphacia muris</name>
    <dbReference type="NCBI Taxonomy" id="451379"/>
    <lineage>
        <taxon>Eukaryota</taxon>
        <taxon>Metazoa</taxon>
        <taxon>Ecdysozoa</taxon>
        <taxon>Nematoda</taxon>
        <taxon>Chromadorea</taxon>
        <taxon>Rhabditida</taxon>
        <taxon>Spirurina</taxon>
        <taxon>Oxyuridomorpha</taxon>
        <taxon>Oxyuroidea</taxon>
        <taxon>Oxyuridae</taxon>
        <taxon>Syphacia</taxon>
    </lineage>
</organism>
<protein>
    <submittedName>
        <fullName evidence="2">DET1 homolog</fullName>
    </submittedName>
</protein>
<dbReference type="GO" id="GO:0005634">
    <property type="term" value="C:nucleus"/>
    <property type="evidence" value="ECO:0007669"/>
    <property type="project" value="TreeGrafter"/>
</dbReference>
<name>A0A0N5AFU5_9BILA</name>
<dbReference type="PANTHER" id="PTHR13374">
    <property type="entry name" value="DET1 HOMOLOG DE-ETIOLATED-1 HOMOLOG"/>
    <property type="match status" value="1"/>
</dbReference>
<dbReference type="GO" id="GO:0031625">
    <property type="term" value="F:ubiquitin protein ligase binding"/>
    <property type="evidence" value="ECO:0007669"/>
    <property type="project" value="TreeGrafter"/>
</dbReference>
<accession>A0A0N5AFU5</accession>
<dbReference type="InterPro" id="IPR019138">
    <property type="entry name" value="De-etiolated_protein_1_Det1"/>
</dbReference>
<evidence type="ECO:0000313" key="2">
    <source>
        <dbReference type="WBParaSite" id="SMUV_0000316501-mRNA-1"/>
    </source>
</evidence>
<keyword evidence="1" id="KW-1185">Reference proteome</keyword>
<dbReference type="PANTHER" id="PTHR13374:SF3">
    <property type="entry name" value="DET1 HOMOLOG"/>
    <property type="match status" value="1"/>
</dbReference>
<dbReference type="AlphaFoldDB" id="A0A0N5AFU5"/>
<dbReference type="GO" id="GO:0031461">
    <property type="term" value="C:cullin-RING ubiquitin ligase complex"/>
    <property type="evidence" value="ECO:0007669"/>
    <property type="project" value="TreeGrafter"/>
</dbReference>
<reference evidence="2" key="1">
    <citation type="submission" date="2017-02" db="UniProtKB">
        <authorList>
            <consortium name="WormBaseParasite"/>
        </authorList>
    </citation>
    <scope>IDENTIFICATION</scope>
</reference>
<proteinExistence type="predicted"/>
<evidence type="ECO:0000313" key="1">
    <source>
        <dbReference type="Proteomes" id="UP000046393"/>
    </source>
</evidence>